<keyword evidence="4" id="KW-1185">Reference proteome</keyword>
<name>A0ABW5GQ12_9PSEU</name>
<feature type="coiled-coil region" evidence="1">
    <location>
        <begin position="227"/>
        <end position="283"/>
    </location>
</feature>
<organism evidence="3 4">
    <name type="scientific">Amycolatopsis samaneae</name>
    <dbReference type="NCBI Taxonomy" id="664691"/>
    <lineage>
        <taxon>Bacteria</taxon>
        <taxon>Bacillati</taxon>
        <taxon>Actinomycetota</taxon>
        <taxon>Actinomycetes</taxon>
        <taxon>Pseudonocardiales</taxon>
        <taxon>Pseudonocardiaceae</taxon>
        <taxon>Amycolatopsis</taxon>
    </lineage>
</organism>
<evidence type="ECO:0008006" key="5">
    <source>
        <dbReference type="Google" id="ProtNLM"/>
    </source>
</evidence>
<reference evidence="4" key="1">
    <citation type="journal article" date="2019" name="Int. J. Syst. Evol. Microbiol.">
        <title>The Global Catalogue of Microorganisms (GCM) 10K type strain sequencing project: providing services to taxonomists for standard genome sequencing and annotation.</title>
        <authorList>
            <consortium name="The Broad Institute Genomics Platform"/>
            <consortium name="The Broad Institute Genome Sequencing Center for Infectious Disease"/>
            <person name="Wu L."/>
            <person name="Ma J."/>
        </authorList>
    </citation>
    <scope>NUCLEOTIDE SEQUENCE [LARGE SCALE GENOMIC DNA]</scope>
    <source>
        <strain evidence="4">CGMCC 4.7643</strain>
    </source>
</reference>
<dbReference type="RefSeq" id="WP_345392798.1">
    <property type="nucleotide sequence ID" value="NZ_BAABHG010000005.1"/>
</dbReference>
<dbReference type="EMBL" id="JBHUKU010000020">
    <property type="protein sequence ID" value="MFD2462971.1"/>
    <property type="molecule type" value="Genomic_DNA"/>
</dbReference>
<evidence type="ECO:0000256" key="1">
    <source>
        <dbReference type="SAM" id="Coils"/>
    </source>
</evidence>
<feature type="region of interest" description="Disordered" evidence="2">
    <location>
        <begin position="1"/>
        <end position="33"/>
    </location>
</feature>
<feature type="compositionally biased region" description="Polar residues" evidence="2">
    <location>
        <begin position="1"/>
        <end position="10"/>
    </location>
</feature>
<comment type="caution">
    <text evidence="3">The sequence shown here is derived from an EMBL/GenBank/DDBJ whole genome shotgun (WGS) entry which is preliminary data.</text>
</comment>
<accession>A0ABW5GQ12</accession>
<keyword evidence="1" id="KW-0175">Coiled coil</keyword>
<feature type="coiled-coil region" evidence="1">
    <location>
        <begin position="157"/>
        <end position="198"/>
    </location>
</feature>
<evidence type="ECO:0000256" key="2">
    <source>
        <dbReference type="SAM" id="MobiDB-lite"/>
    </source>
</evidence>
<gene>
    <name evidence="3" type="ORF">ACFSYJ_30480</name>
</gene>
<protein>
    <recommendedName>
        <fullName evidence="5">Chromosome segregation ATPase</fullName>
    </recommendedName>
</protein>
<evidence type="ECO:0000313" key="4">
    <source>
        <dbReference type="Proteomes" id="UP001597419"/>
    </source>
</evidence>
<dbReference type="Proteomes" id="UP001597419">
    <property type="component" value="Unassembled WGS sequence"/>
</dbReference>
<evidence type="ECO:0000313" key="3">
    <source>
        <dbReference type="EMBL" id="MFD2462971.1"/>
    </source>
</evidence>
<sequence>MLDQTAQSSENRVEDAAERPEIPARRGSRDERREATLRAIAADGVGHCAYCGRRLPPLLPRGGRPTPYCPADPDRYGRWGAKVISCAMLDENREIWVQVYGPDQSMTHVDVQVVDDRAATLLAALEPVHEELTALRTRIADETTAALAARNAADAACDAARQQADHASAERDRALAEAEAAQRQAAQDRADLLAAQENASAAGKERDAAVADRHTAQRARVAAETDRQRALEQVTAAQDRVTELQTVLAGERAGAVEQLDRLRQEADQERRKLRDELAVDYEQRLRARTGEFDAQLRAAQTGADQRITELTGRLAEATQRYADALGPLHEQLAGLQAQLADRSTALAELGRRHDALLMAARQLLRDPGDEDLRHRLAAELGPAPEGKENGAPTP</sequence>
<proteinExistence type="predicted"/>
<feature type="compositionally biased region" description="Basic and acidic residues" evidence="2">
    <location>
        <begin position="11"/>
        <end position="33"/>
    </location>
</feature>